<protein>
    <submittedName>
        <fullName evidence="1">Uncharacterized protein</fullName>
    </submittedName>
</protein>
<accession>A0A5B9DGE8</accession>
<reference evidence="1" key="1">
    <citation type="journal article" date="2020" name="Nature">
        <title>Isolation of an archaeon at the prokaryote-eukaryote interface.</title>
        <authorList>
            <person name="Imachi H."/>
            <person name="Nobu M.K."/>
            <person name="Nakahara N."/>
            <person name="Morono Y."/>
            <person name="Ogawara M."/>
            <person name="Takaki Y."/>
            <person name="Takano Y."/>
            <person name="Uematsu K."/>
            <person name="Ikuta T."/>
            <person name="Ito M."/>
            <person name="Matsui Y."/>
            <person name="Miyazaki M."/>
            <person name="Murata K."/>
            <person name="Saito Y."/>
            <person name="Sakai S."/>
            <person name="Song C."/>
            <person name="Tasumi E."/>
            <person name="Yamanaka Y."/>
            <person name="Yamaguchi T."/>
            <person name="Kamagata Y."/>
            <person name="Tamaki H."/>
            <person name="Takai K."/>
        </authorList>
    </citation>
    <scope>NUCLEOTIDE SEQUENCE [LARGE SCALE GENOMIC DNA]</scope>
    <source>
        <strain evidence="1">MK-D1</strain>
    </source>
</reference>
<dbReference type="AlphaFoldDB" id="A0A5B9DGE8"/>
<name>A0A5B9DGE8_9ARCH</name>
<dbReference type="EMBL" id="CP042905">
    <property type="protein sequence ID" value="QEE17747.1"/>
    <property type="molecule type" value="Genomic_DNA"/>
</dbReference>
<proteinExistence type="predicted"/>
<sequence length="72" mass="8110">MATQTQTHVQNHDSSRKFVRCAMCENEATQQHFVDAAGGILCVCDYCNFILELKDRIADLEAELALYKTEGN</sequence>
<organism evidence="1">
    <name type="scientific">Promethearchaeum syntrophicum</name>
    <dbReference type="NCBI Taxonomy" id="2594042"/>
    <lineage>
        <taxon>Archaea</taxon>
        <taxon>Promethearchaeati</taxon>
        <taxon>Promethearchaeota</taxon>
        <taxon>Promethearchaeia</taxon>
        <taxon>Promethearchaeales</taxon>
        <taxon>Promethearchaeaceae</taxon>
        <taxon>Promethearchaeum</taxon>
    </lineage>
</organism>
<gene>
    <name evidence="1" type="ORF">DSAG12_03585</name>
</gene>
<evidence type="ECO:0000313" key="1">
    <source>
        <dbReference type="EMBL" id="QEE17747.1"/>
    </source>
</evidence>